<dbReference type="GO" id="GO:0046933">
    <property type="term" value="F:proton-transporting ATP synthase activity, rotational mechanism"/>
    <property type="evidence" value="ECO:0007669"/>
    <property type="project" value="InterPro"/>
</dbReference>
<evidence type="ECO:0000256" key="1">
    <source>
        <dbReference type="ARBA" id="ARBA00004370"/>
    </source>
</evidence>
<keyword evidence="6" id="KW-0066">ATP synthesis</keyword>
<dbReference type="InterPro" id="IPR000711">
    <property type="entry name" value="ATPase_OSCP/dsu"/>
</dbReference>
<accession>A0A292YA71</accession>
<proteinExistence type="predicted"/>
<dbReference type="Proteomes" id="UP000217944">
    <property type="component" value="Unassembled WGS sequence"/>
</dbReference>
<dbReference type="PRINTS" id="PR00125">
    <property type="entry name" value="ATPASEDELTA"/>
</dbReference>
<evidence type="ECO:0000256" key="4">
    <source>
        <dbReference type="ARBA" id="ARBA00023065"/>
    </source>
</evidence>
<dbReference type="Gene3D" id="1.10.520.20">
    <property type="entry name" value="N-terminal domain of the delta subunit of the F1F0-ATP synthase"/>
    <property type="match status" value="1"/>
</dbReference>
<evidence type="ECO:0000256" key="3">
    <source>
        <dbReference type="ARBA" id="ARBA00022781"/>
    </source>
</evidence>
<comment type="caution">
    <text evidence="7">The sequence shown here is derived from an EMBL/GenBank/DDBJ whole genome shotgun (WGS) entry which is preliminary data.</text>
</comment>
<name>A0A292YA71_9BACT</name>
<evidence type="ECO:0000256" key="2">
    <source>
        <dbReference type="ARBA" id="ARBA00022448"/>
    </source>
</evidence>
<reference evidence="7 8" key="1">
    <citation type="journal article" date="2017" name="Syst. Appl. Microbiol.">
        <title>Lebetimonas natsushimae sp. nov., a novel strictly anaerobic, moderately thermophilic chemoautotroph isolated from a deep-sea hydrothermal vent polychaete nest in the Mid-Okinawa Trough.</title>
        <authorList>
            <person name="Nagata R."/>
            <person name="Takaki Y."/>
            <person name="Tame A."/>
            <person name="Nunoura T."/>
            <person name="Muto H."/>
            <person name="Mino S."/>
            <person name="Sawayama S."/>
            <person name="Takai K."/>
            <person name="Nakagawa S."/>
        </authorList>
    </citation>
    <scope>NUCLEOTIDE SEQUENCE [LARGE SCALE GENOMIC DNA]</scope>
    <source>
        <strain evidence="7 8">HS1857</strain>
    </source>
</reference>
<dbReference type="NCBIfam" id="NF006291">
    <property type="entry name" value="PRK08474.1"/>
    <property type="match status" value="1"/>
</dbReference>
<evidence type="ECO:0000313" key="8">
    <source>
        <dbReference type="Proteomes" id="UP000217944"/>
    </source>
</evidence>
<dbReference type="GO" id="GO:0016020">
    <property type="term" value="C:membrane"/>
    <property type="evidence" value="ECO:0007669"/>
    <property type="project" value="UniProtKB-SubCell"/>
</dbReference>
<keyword evidence="2" id="KW-0813">Transport</keyword>
<organism evidence="7 8">
    <name type="scientific">Lebetimonas natsushimae</name>
    <dbReference type="NCBI Taxonomy" id="1936991"/>
    <lineage>
        <taxon>Bacteria</taxon>
        <taxon>Pseudomonadati</taxon>
        <taxon>Campylobacterota</taxon>
        <taxon>Epsilonproteobacteria</taxon>
        <taxon>Nautiliales</taxon>
        <taxon>Nautiliaceae</taxon>
        <taxon>Lebetimonas</taxon>
    </lineage>
</organism>
<keyword evidence="8" id="KW-1185">Reference proteome</keyword>
<dbReference type="InterPro" id="IPR026015">
    <property type="entry name" value="ATP_synth_OSCP/delta_N_sf"/>
</dbReference>
<keyword evidence="4" id="KW-0406">Ion transport</keyword>
<comment type="subcellular location">
    <subcellularLocation>
        <location evidence="1">Membrane</location>
    </subcellularLocation>
</comment>
<dbReference type="SUPFAM" id="SSF47928">
    <property type="entry name" value="N-terminal domain of the delta subunit of the F1F0-ATP synthase"/>
    <property type="match status" value="1"/>
</dbReference>
<dbReference type="OrthoDB" id="5339308at2"/>
<evidence type="ECO:0000256" key="5">
    <source>
        <dbReference type="ARBA" id="ARBA00023136"/>
    </source>
</evidence>
<sequence length="171" mass="19731">MVIEKYTKALISSLNKDEQKEIFEALKKLALLSKNQKFILILKSPLLSQEEKINFVKELTNCSNQKFVNFIHILLENKRIDLLKDIFKNYYAKLAFLNNTFEGVVEGEISEDTLKALEEKLSSKFNAIIKLNLEKKDINGIKVFVDVLNVEVAIDENRIKQDIITDILKAI</sequence>
<evidence type="ECO:0000313" key="7">
    <source>
        <dbReference type="EMBL" id="GAX87812.1"/>
    </source>
</evidence>
<dbReference type="RefSeq" id="WP_096259268.1">
    <property type="nucleotide sequence ID" value="NZ_BDME01000002.1"/>
</dbReference>
<keyword evidence="3" id="KW-0375">Hydrogen ion transport</keyword>
<gene>
    <name evidence="7" type="ORF">LNAT_P1109</name>
</gene>
<evidence type="ECO:0000256" key="6">
    <source>
        <dbReference type="ARBA" id="ARBA00023310"/>
    </source>
</evidence>
<protein>
    <submittedName>
        <fullName evidence="7">F-type H+-transporting ATPase subunit delta</fullName>
    </submittedName>
</protein>
<dbReference type="EMBL" id="BDME01000002">
    <property type="protein sequence ID" value="GAX87812.1"/>
    <property type="molecule type" value="Genomic_DNA"/>
</dbReference>
<dbReference type="Pfam" id="PF00213">
    <property type="entry name" value="OSCP"/>
    <property type="match status" value="1"/>
</dbReference>
<keyword evidence="5" id="KW-0472">Membrane</keyword>
<dbReference type="AlphaFoldDB" id="A0A292YA71"/>